<proteinExistence type="inferred from homology"/>
<keyword evidence="9" id="KW-0676">Redox-active center</keyword>
<dbReference type="InterPro" id="IPR012932">
    <property type="entry name" value="VKOR"/>
</dbReference>
<comment type="subcellular location">
    <subcellularLocation>
        <location evidence="1">Membrane</location>
        <topology evidence="1">Multi-pass membrane protein</topology>
    </subcellularLocation>
</comment>
<dbReference type="Proteomes" id="UP000176967">
    <property type="component" value="Unassembled WGS sequence"/>
</dbReference>
<dbReference type="SMART" id="SM00756">
    <property type="entry name" value="VKc"/>
    <property type="match status" value="1"/>
</dbReference>
<dbReference type="Pfam" id="PF07884">
    <property type="entry name" value="VKOR"/>
    <property type="match status" value="1"/>
</dbReference>
<dbReference type="InterPro" id="IPR038354">
    <property type="entry name" value="VKOR_sf"/>
</dbReference>
<comment type="caution">
    <text evidence="12">The sequence shown here is derived from an EMBL/GenBank/DDBJ whole genome shotgun (WGS) entry which is preliminary data.</text>
</comment>
<dbReference type="PANTHER" id="PTHR34573">
    <property type="entry name" value="VKC DOMAIN-CONTAINING PROTEIN"/>
    <property type="match status" value="1"/>
</dbReference>
<keyword evidence="6" id="KW-0560">Oxidoreductase</keyword>
<dbReference type="GO" id="GO:0016491">
    <property type="term" value="F:oxidoreductase activity"/>
    <property type="evidence" value="ECO:0007669"/>
    <property type="project" value="UniProtKB-KW"/>
</dbReference>
<evidence type="ECO:0000259" key="11">
    <source>
        <dbReference type="SMART" id="SM00756"/>
    </source>
</evidence>
<dbReference type="EMBL" id="MEVL01000002">
    <property type="protein sequence ID" value="OGC62982.1"/>
    <property type="molecule type" value="Genomic_DNA"/>
</dbReference>
<keyword evidence="5 10" id="KW-1133">Transmembrane helix</keyword>
<keyword evidence="7 10" id="KW-0472">Membrane</keyword>
<organism evidence="12 13">
    <name type="scientific">candidate division WWE3 bacterium RIFCSPLOWO2_01_FULL_53_14</name>
    <dbReference type="NCBI Taxonomy" id="1802628"/>
    <lineage>
        <taxon>Bacteria</taxon>
        <taxon>Katanobacteria</taxon>
    </lineage>
</organism>
<gene>
    <name evidence="12" type="ORF">A2890_01385</name>
</gene>
<evidence type="ECO:0000256" key="9">
    <source>
        <dbReference type="ARBA" id="ARBA00023284"/>
    </source>
</evidence>
<evidence type="ECO:0000313" key="12">
    <source>
        <dbReference type="EMBL" id="OGC62982.1"/>
    </source>
</evidence>
<feature type="transmembrane region" description="Helical" evidence="10">
    <location>
        <begin position="117"/>
        <end position="142"/>
    </location>
</feature>
<evidence type="ECO:0000256" key="4">
    <source>
        <dbReference type="ARBA" id="ARBA00022719"/>
    </source>
</evidence>
<evidence type="ECO:0000256" key="2">
    <source>
        <dbReference type="ARBA" id="ARBA00006214"/>
    </source>
</evidence>
<keyword evidence="4" id="KW-0874">Quinone</keyword>
<evidence type="ECO:0000256" key="3">
    <source>
        <dbReference type="ARBA" id="ARBA00022692"/>
    </source>
</evidence>
<feature type="transmembrane region" description="Helical" evidence="10">
    <location>
        <begin position="64"/>
        <end position="85"/>
    </location>
</feature>
<evidence type="ECO:0000256" key="6">
    <source>
        <dbReference type="ARBA" id="ARBA00023002"/>
    </source>
</evidence>
<dbReference type="Gene3D" id="3.40.30.10">
    <property type="entry name" value="Glutaredoxin"/>
    <property type="match status" value="1"/>
</dbReference>
<protein>
    <recommendedName>
        <fullName evidence="11">Vitamin K epoxide reductase domain-containing protein</fullName>
    </recommendedName>
</protein>
<evidence type="ECO:0000256" key="8">
    <source>
        <dbReference type="ARBA" id="ARBA00023157"/>
    </source>
</evidence>
<dbReference type="InterPro" id="IPR044698">
    <property type="entry name" value="VKOR/LTO1"/>
</dbReference>
<dbReference type="AlphaFoldDB" id="A0A1F4W0N3"/>
<keyword evidence="8" id="KW-1015">Disulfide bond</keyword>
<keyword evidence="3 10" id="KW-0812">Transmembrane</keyword>
<sequence>MPANLKQKSKLGKADFLIIAISILGMVVMAYLTYLKFTTGKSSFCDIGEGLSCSAVNQSIYSTFFGIPVAVLGFLYFAAVGGLIVSQSLGGALYPLIFLMTLASLVFSLYLSYAEVFILQTICVLCETSKVLMILIGGLSFWKARVAKARIKTNWLFGAILVGVLGIGASYLTQKGLTPMKNYDDFAKCITEEGWAEYGTFWCPNCARQKLMFGDSFQYLEYVECDPRGDNPQTDRCLIRAIEKTPTWIRESEDNSTELERQIGVQSLEKLSELSGCSLPE</sequence>
<feature type="transmembrane region" description="Helical" evidence="10">
    <location>
        <begin position="154"/>
        <end position="172"/>
    </location>
</feature>
<evidence type="ECO:0000256" key="7">
    <source>
        <dbReference type="ARBA" id="ARBA00023136"/>
    </source>
</evidence>
<name>A0A1F4W0N3_UNCKA</name>
<dbReference type="PANTHER" id="PTHR34573:SF1">
    <property type="entry name" value="VITAMIN K EPOXIDE REDUCTASE DOMAIN-CONTAINING PROTEIN"/>
    <property type="match status" value="1"/>
</dbReference>
<dbReference type="Gene3D" id="1.20.1440.130">
    <property type="entry name" value="VKOR domain"/>
    <property type="match status" value="1"/>
</dbReference>
<accession>A0A1F4W0N3</accession>
<dbReference type="GO" id="GO:0016020">
    <property type="term" value="C:membrane"/>
    <property type="evidence" value="ECO:0007669"/>
    <property type="project" value="UniProtKB-SubCell"/>
</dbReference>
<feature type="transmembrane region" description="Helical" evidence="10">
    <location>
        <begin position="16"/>
        <end position="34"/>
    </location>
</feature>
<evidence type="ECO:0000256" key="1">
    <source>
        <dbReference type="ARBA" id="ARBA00004141"/>
    </source>
</evidence>
<evidence type="ECO:0000256" key="10">
    <source>
        <dbReference type="SAM" id="Phobius"/>
    </source>
</evidence>
<evidence type="ECO:0000256" key="5">
    <source>
        <dbReference type="ARBA" id="ARBA00022989"/>
    </source>
</evidence>
<feature type="transmembrane region" description="Helical" evidence="10">
    <location>
        <begin position="92"/>
        <end position="111"/>
    </location>
</feature>
<comment type="similarity">
    <text evidence="2">Belongs to the VKOR family.</text>
</comment>
<evidence type="ECO:0000313" key="13">
    <source>
        <dbReference type="Proteomes" id="UP000176967"/>
    </source>
</evidence>
<feature type="domain" description="Vitamin K epoxide reductase" evidence="11">
    <location>
        <begin position="11"/>
        <end position="144"/>
    </location>
</feature>
<reference evidence="12 13" key="1">
    <citation type="journal article" date="2016" name="Nat. Commun.">
        <title>Thousands of microbial genomes shed light on interconnected biogeochemical processes in an aquifer system.</title>
        <authorList>
            <person name="Anantharaman K."/>
            <person name="Brown C.T."/>
            <person name="Hug L.A."/>
            <person name="Sharon I."/>
            <person name="Castelle C.J."/>
            <person name="Probst A.J."/>
            <person name="Thomas B.C."/>
            <person name="Singh A."/>
            <person name="Wilkins M.J."/>
            <person name="Karaoz U."/>
            <person name="Brodie E.L."/>
            <person name="Williams K.H."/>
            <person name="Hubbard S.S."/>
            <person name="Banfield J.F."/>
        </authorList>
    </citation>
    <scope>NUCLEOTIDE SEQUENCE [LARGE SCALE GENOMIC DNA]</scope>
</reference>
<dbReference type="STRING" id="1802628.A2890_01385"/>
<dbReference type="GO" id="GO:0048038">
    <property type="term" value="F:quinone binding"/>
    <property type="evidence" value="ECO:0007669"/>
    <property type="project" value="UniProtKB-KW"/>
</dbReference>
<dbReference type="CDD" id="cd12916">
    <property type="entry name" value="VKOR_1"/>
    <property type="match status" value="1"/>
</dbReference>